<proteinExistence type="predicted"/>
<keyword evidence="1" id="KW-0812">Transmembrane</keyword>
<evidence type="ECO:0000313" key="3">
    <source>
        <dbReference type="Proteomes" id="UP001431131"/>
    </source>
</evidence>
<feature type="transmembrane region" description="Helical" evidence="1">
    <location>
        <begin position="40"/>
        <end position="57"/>
    </location>
</feature>
<dbReference type="RefSeq" id="WP_240256650.1">
    <property type="nucleotide sequence ID" value="NZ_JAKTTI010000026.1"/>
</dbReference>
<evidence type="ECO:0000256" key="1">
    <source>
        <dbReference type="SAM" id="Phobius"/>
    </source>
</evidence>
<keyword evidence="1" id="KW-0472">Membrane</keyword>
<dbReference type="EMBL" id="JAKTTI010000026">
    <property type="protein sequence ID" value="MCH1626732.1"/>
    <property type="molecule type" value="Genomic_DNA"/>
</dbReference>
<accession>A0AAW5E1D7</accession>
<gene>
    <name evidence="2" type="ORF">MJG50_15445</name>
</gene>
<keyword evidence="3" id="KW-1185">Reference proteome</keyword>
<dbReference type="AlphaFoldDB" id="A0AAW5E1D7"/>
<reference evidence="2" key="1">
    <citation type="submission" date="2022-02" db="EMBL/GenBank/DDBJ databases">
        <title>Fredinandcohnia quinoae sp. nov. isolated from Chenopodium quinoa seeds.</title>
        <authorList>
            <person name="Saati-Santamaria Z."/>
            <person name="Flores-Felix J.D."/>
            <person name="Igual J.M."/>
            <person name="Velazquez E."/>
            <person name="Garcia-Fraile P."/>
            <person name="Martinez-Molina E."/>
        </authorList>
    </citation>
    <scope>NUCLEOTIDE SEQUENCE</scope>
    <source>
        <strain evidence="2">SECRCQ15</strain>
    </source>
</reference>
<keyword evidence="1" id="KW-1133">Transmembrane helix</keyword>
<protein>
    <submittedName>
        <fullName evidence="2">Uncharacterized protein</fullName>
    </submittedName>
</protein>
<comment type="caution">
    <text evidence="2">The sequence shown here is derived from an EMBL/GenBank/DDBJ whole genome shotgun (WGS) entry which is preliminary data.</text>
</comment>
<organism evidence="2 3">
    <name type="scientific">Fredinandcohnia quinoae</name>
    <dbReference type="NCBI Taxonomy" id="2918902"/>
    <lineage>
        <taxon>Bacteria</taxon>
        <taxon>Bacillati</taxon>
        <taxon>Bacillota</taxon>
        <taxon>Bacilli</taxon>
        <taxon>Bacillales</taxon>
        <taxon>Bacillaceae</taxon>
        <taxon>Fredinandcohnia</taxon>
    </lineage>
</organism>
<name>A0AAW5E1D7_9BACI</name>
<sequence length="62" mass="7304">MGPFIIFLIVVLSVVSDFLWIDQDRKRWGWMSSWSNRNQALFFIGFILVTGLVYLAMSIKYI</sequence>
<evidence type="ECO:0000313" key="2">
    <source>
        <dbReference type="EMBL" id="MCH1626732.1"/>
    </source>
</evidence>
<dbReference type="Proteomes" id="UP001431131">
    <property type="component" value="Unassembled WGS sequence"/>
</dbReference>